<dbReference type="GO" id="GO:0006635">
    <property type="term" value="P:fatty acid beta-oxidation"/>
    <property type="evidence" value="ECO:0007669"/>
    <property type="project" value="TreeGrafter"/>
</dbReference>
<protein>
    <submittedName>
        <fullName evidence="12">Uncharacterized protein</fullName>
    </submittedName>
</protein>
<keyword evidence="8" id="KW-0472">Membrane</keyword>
<sequence length="697" mass="79548">MILILFKLSLLKKGNQKNYVKLQSTKMEKGKRRKDLDAVFLKNLGKLLKIVIPGVSSREFLLLNLFSGFLLTRTFLSLTVAKLDGKIVSALVRGQGKQFLQGILGWMLIAIPATYTNSMLTYLQNKLSIAFRTRLTKHIHVKYLDNMNFYKVANLDDRIKNADQLITEDVSKFCFSLAQLYSNLSKPILDTLIYNYQLSRNVGGEGVLSSVIVVQLGAYVLRAMSPQFGKLVAEEQTLEGEFRFVHSRIIENSEEIALYSGNFNELKQLEKSYRNLIRHVNKQLKSKLWYGVLEDWIIKYFWGGCGYILCALPAFLNLGSGDGKSDLGSRTEGFVVNKRLLISSSDAFGRIMYSYKEVNELAGYTERVTELLQVFADISDGKLQKQKIADTDESFLLKRGKVILSDHIEFKDVPIVSPNGDILVKSLNFHIEKGMHLLIVGPNGCGKSSLFRILGGLWPIYAGTVLKPNYKDIFYIPQRPYLSMGTLRDQIIYPDTKDHMFKKGKVDKDLLEILKLVLIDQIVDREGGFDAIKDWKDVLAGGDKQRIAMARLFYHRPKYAILDECTSSVSMEIEGIMYRSCIEFGINLITVSHRPTLWKYHNWILQYDGLGGDLSNYTIRLALQEEKNSIEQKLIQVPKLQKKLKELKGLREEEEGRNEPIRRNLSFGKLRPLKFDRITENEVLKGGPRTAPADFYH</sequence>
<evidence type="ECO:0000256" key="5">
    <source>
        <dbReference type="ARBA" id="ARBA00022741"/>
    </source>
</evidence>
<evidence type="ECO:0000256" key="4">
    <source>
        <dbReference type="ARBA" id="ARBA00022692"/>
    </source>
</evidence>
<evidence type="ECO:0000259" key="10">
    <source>
        <dbReference type="PROSITE" id="PS50893"/>
    </source>
</evidence>
<dbReference type="SMART" id="SM00382">
    <property type="entry name" value="AAA"/>
    <property type="match status" value="1"/>
</dbReference>
<dbReference type="GO" id="GO:0005324">
    <property type="term" value="F:long-chain fatty acid transmembrane transporter activity"/>
    <property type="evidence" value="ECO:0007669"/>
    <property type="project" value="TreeGrafter"/>
</dbReference>
<dbReference type="Proteomes" id="UP001211065">
    <property type="component" value="Unassembled WGS sequence"/>
</dbReference>
<dbReference type="GO" id="GO:0140359">
    <property type="term" value="F:ABC-type transporter activity"/>
    <property type="evidence" value="ECO:0007669"/>
    <property type="project" value="InterPro"/>
</dbReference>
<dbReference type="GO" id="GO:0016887">
    <property type="term" value="F:ATP hydrolysis activity"/>
    <property type="evidence" value="ECO:0007669"/>
    <property type="project" value="InterPro"/>
</dbReference>
<feature type="domain" description="ABC transmembrane type-1" evidence="11">
    <location>
        <begin position="69"/>
        <end position="293"/>
    </location>
</feature>
<keyword evidence="6" id="KW-0067">ATP-binding</keyword>
<dbReference type="SUPFAM" id="SSF52540">
    <property type="entry name" value="P-loop containing nucleoside triphosphate hydrolases"/>
    <property type="match status" value="1"/>
</dbReference>
<name>A0AAD5U865_9FUNG</name>
<dbReference type="GO" id="GO:0005524">
    <property type="term" value="F:ATP binding"/>
    <property type="evidence" value="ECO:0007669"/>
    <property type="project" value="UniProtKB-KW"/>
</dbReference>
<evidence type="ECO:0000256" key="9">
    <source>
        <dbReference type="SAM" id="Coils"/>
    </source>
</evidence>
<dbReference type="SUPFAM" id="SSF90123">
    <property type="entry name" value="ABC transporter transmembrane region"/>
    <property type="match status" value="1"/>
</dbReference>
<comment type="caution">
    <text evidence="12">The sequence shown here is derived from an EMBL/GenBank/DDBJ whole genome shotgun (WGS) entry which is preliminary data.</text>
</comment>
<dbReference type="PANTHER" id="PTHR11384">
    <property type="entry name" value="ATP-BINDING CASSETTE, SUB-FAMILY D MEMBER"/>
    <property type="match status" value="1"/>
</dbReference>
<dbReference type="FunFam" id="3.40.50.300:FF:000636">
    <property type="entry name" value="ATP-binding cassette sub-family D member 3"/>
    <property type="match status" value="1"/>
</dbReference>
<dbReference type="PANTHER" id="PTHR11384:SF69">
    <property type="entry name" value="PEROXISOMAL LONG-CHAIN FATTY ACID IMPORT PROTEIN 1"/>
    <property type="match status" value="1"/>
</dbReference>
<evidence type="ECO:0000313" key="13">
    <source>
        <dbReference type="Proteomes" id="UP001211065"/>
    </source>
</evidence>
<dbReference type="Gene3D" id="1.20.1560.10">
    <property type="entry name" value="ABC transporter type 1, transmembrane domain"/>
    <property type="match status" value="1"/>
</dbReference>
<keyword evidence="5" id="KW-0547">Nucleotide-binding</keyword>
<dbReference type="InterPro" id="IPR027417">
    <property type="entry name" value="P-loop_NTPase"/>
</dbReference>
<evidence type="ECO:0000256" key="7">
    <source>
        <dbReference type="ARBA" id="ARBA00022989"/>
    </source>
</evidence>
<evidence type="ECO:0000313" key="12">
    <source>
        <dbReference type="EMBL" id="KAJ3227980.1"/>
    </source>
</evidence>
<reference evidence="12" key="1">
    <citation type="submission" date="2020-05" db="EMBL/GenBank/DDBJ databases">
        <title>Phylogenomic resolution of chytrid fungi.</title>
        <authorList>
            <person name="Stajich J.E."/>
            <person name="Amses K."/>
            <person name="Simmons R."/>
            <person name="Seto K."/>
            <person name="Myers J."/>
            <person name="Bonds A."/>
            <person name="Quandt C.A."/>
            <person name="Barry K."/>
            <person name="Liu P."/>
            <person name="Grigoriev I."/>
            <person name="Longcore J.E."/>
            <person name="James T.Y."/>
        </authorList>
    </citation>
    <scope>NUCLEOTIDE SEQUENCE</scope>
    <source>
        <strain evidence="12">JEL0476</strain>
    </source>
</reference>
<keyword evidence="9" id="KW-0175">Coiled coil</keyword>
<feature type="domain" description="ABC transporter" evidence="10">
    <location>
        <begin position="408"/>
        <end position="635"/>
    </location>
</feature>
<dbReference type="PROSITE" id="PS00211">
    <property type="entry name" value="ABC_TRANSPORTER_1"/>
    <property type="match status" value="1"/>
</dbReference>
<evidence type="ECO:0000256" key="1">
    <source>
        <dbReference type="ARBA" id="ARBA00004585"/>
    </source>
</evidence>
<evidence type="ECO:0000256" key="2">
    <source>
        <dbReference type="ARBA" id="ARBA00008575"/>
    </source>
</evidence>
<dbReference type="PROSITE" id="PS50929">
    <property type="entry name" value="ABC_TM1F"/>
    <property type="match status" value="1"/>
</dbReference>
<dbReference type="InterPro" id="IPR003593">
    <property type="entry name" value="AAA+_ATPase"/>
</dbReference>
<dbReference type="InterPro" id="IPR011527">
    <property type="entry name" value="ABC1_TM_dom"/>
</dbReference>
<keyword evidence="13" id="KW-1185">Reference proteome</keyword>
<keyword evidence="3" id="KW-0813">Transport</keyword>
<dbReference type="GO" id="GO:0015910">
    <property type="term" value="P:long-chain fatty acid import into peroxisome"/>
    <property type="evidence" value="ECO:0007669"/>
    <property type="project" value="TreeGrafter"/>
</dbReference>
<comment type="similarity">
    <text evidence="2">Belongs to the ABC transporter superfamily. ABCD family. Peroxisomal fatty acyl CoA transporter (TC 3.A.1.203) subfamily.</text>
</comment>
<dbReference type="InterPro" id="IPR017871">
    <property type="entry name" value="ABC_transporter-like_CS"/>
</dbReference>
<organism evidence="12 13">
    <name type="scientific">Clydaea vesicula</name>
    <dbReference type="NCBI Taxonomy" id="447962"/>
    <lineage>
        <taxon>Eukaryota</taxon>
        <taxon>Fungi</taxon>
        <taxon>Fungi incertae sedis</taxon>
        <taxon>Chytridiomycota</taxon>
        <taxon>Chytridiomycota incertae sedis</taxon>
        <taxon>Chytridiomycetes</taxon>
        <taxon>Lobulomycetales</taxon>
        <taxon>Lobulomycetaceae</taxon>
        <taxon>Clydaea</taxon>
    </lineage>
</organism>
<evidence type="ECO:0000256" key="3">
    <source>
        <dbReference type="ARBA" id="ARBA00022448"/>
    </source>
</evidence>
<dbReference type="GO" id="GO:0005778">
    <property type="term" value="C:peroxisomal membrane"/>
    <property type="evidence" value="ECO:0007669"/>
    <property type="project" value="UniProtKB-SubCell"/>
</dbReference>
<evidence type="ECO:0000256" key="8">
    <source>
        <dbReference type="ARBA" id="ARBA00023136"/>
    </source>
</evidence>
<dbReference type="InterPro" id="IPR036640">
    <property type="entry name" value="ABC1_TM_sf"/>
</dbReference>
<comment type="subcellular location">
    <subcellularLocation>
        <location evidence="1">Peroxisome membrane</location>
        <topology evidence="1">Multi-pass membrane protein</topology>
    </subcellularLocation>
</comment>
<evidence type="ECO:0000256" key="6">
    <source>
        <dbReference type="ARBA" id="ARBA00022840"/>
    </source>
</evidence>
<gene>
    <name evidence="12" type="ORF">HK099_007849</name>
</gene>
<evidence type="ECO:0000259" key="11">
    <source>
        <dbReference type="PROSITE" id="PS50929"/>
    </source>
</evidence>
<dbReference type="PROSITE" id="PS50893">
    <property type="entry name" value="ABC_TRANSPORTER_2"/>
    <property type="match status" value="1"/>
</dbReference>
<dbReference type="GO" id="GO:0042760">
    <property type="term" value="P:very long-chain fatty acid catabolic process"/>
    <property type="evidence" value="ECO:0007669"/>
    <property type="project" value="TreeGrafter"/>
</dbReference>
<keyword evidence="7" id="KW-1133">Transmembrane helix</keyword>
<dbReference type="EMBL" id="JADGJW010000008">
    <property type="protein sequence ID" value="KAJ3227980.1"/>
    <property type="molecule type" value="Genomic_DNA"/>
</dbReference>
<dbReference type="InterPro" id="IPR050835">
    <property type="entry name" value="ABC_transporter_sub-D"/>
</dbReference>
<keyword evidence="4" id="KW-0812">Transmembrane</keyword>
<dbReference type="AlphaFoldDB" id="A0AAD5U865"/>
<accession>A0AAD5U865</accession>
<dbReference type="Gene3D" id="3.40.50.300">
    <property type="entry name" value="P-loop containing nucleotide triphosphate hydrolases"/>
    <property type="match status" value="1"/>
</dbReference>
<feature type="coiled-coil region" evidence="9">
    <location>
        <begin position="623"/>
        <end position="657"/>
    </location>
</feature>
<dbReference type="Pfam" id="PF06472">
    <property type="entry name" value="ABC_membrane_2"/>
    <property type="match status" value="1"/>
</dbReference>
<dbReference type="InterPro" id="IPR003439">
    <property type="entry name" value="ABC_transporter-like_ATP-bd"/>
</dbReference>
<dbReference type="CDD" id="cd03223">
    <property type="entry name" value="ABCD_peroxisomal_ALDP"/>
    <property type="match status" value="1"/>
</dbReference>
<dbReference type="Pfam" id="PF00005">
    <property type="entry name" value="ABC_tran"/>
    <property type="match status" value="1"/>
</dbReference>
<dbReference type="GO" id="GO:0007031">
    <property type="term" value="P:peroxisome organization"/>
    <property type="evidence" value="ECO:0007669"/>
    <property type="project" value="TreeGrafter"/>
</dbReference>
<proteinExistence type="inferred from homology"/>